<evidence type="ECO:0000259" key="1">
    <source>
        <dbReference type="PROSITE" id="PS50943"/>
    </source>
</evidence>
<dbReference type="EMBL" id="FOUP01000001">
    <property type="protein sequence ID" value="SFM36280.1"/>
    <property type="molecule type" value="Genomic_DNA"/>
</dbReference>
<keyword evidence="5" id="KW-1185">Reference proteome</keyword>
<evidence type="ECO:0000313" key="5">
    <source>
        <dbReference type="Proteomes" id="UP000270697"/>
    </source>
</evidence>
<reference evidence="2 5" key="2">
    <citation type="submission" date="2018-10" db="EMBL/GenBank/DDBJ databases">
        <title>Sequencing the genomes of 1000 actinobacteria strains.</title>
        <authorList>
            <person name="Klenk H.-P."/>
        </authorList>
    </citation>
    <scope>NUCLEOTIDE SEQUENCE [LARGE SCALE GENOMIC DNA]</scope>
    <source>
        <strain evidence="2 5">DSM 45119</strain>
    </source>
</reference>
<proteinExistence type="predicted"/>
<dbReference type="Gene3D" id="1.10.260.40">
    <property type="entry name" value="lambda repressor-like DNA-binding domains"/>
    <property type="match status" value="1"/>
</dbReference>
<dbReference type="SUPFAM" id="SSF47413">
    <property type="entry name" value="lambda repressor-like DNA-binding domains"/>
    <property type="match status" value="1"/>
</dbReference>
<feature type="domain" description="HTH cro/C1-type" evidence="1">
    <location>
        <begin position="35"/>
        <end position="82"/>
    </location>
</feature>
<sequence length="286" mass="31719">MVSNELGSFLRACRDRRKPGDVGLPSGTGVRRTPGLRREEVAAITGISSDYYTRLEQGRERHPSDAVLEALARGLLLDATERQHLHNLARHASGARNPEQPEAEAVRLSVLRLLDTLAGPAYVLNRRNDMLAANPAGLALLADIDQWPAHRRNTTRYLFLHPTARKLMAPWAEIAENSVADLRATFGDNPADTRLKALIDELALKSEEFPAMWARHEVQPKSVGIKNFDHPAVGPMSLTYEVLGISGTDQRIVVYQAEPDTPDHDALELLNLVARRDHPAVPEHRT</sequence>
<dbReference type="Pfam" id="PF13560">
    <property type="entry name" value="HTH_31"/>
    <property type="match status" value="1"/>
</dbReference>
<dbReference type="SMART" id="SM00530">
    <property type="entry name" value="HTH_XRE"/>
    <property type="match status" value="1"/>
</dbReference>
<dbReference type="InterPro" id="IPR001387">
    <property type="entry name" value="Cro/C1-type_HTH"/>
</dbReference>
<dbReference type="GO" id="GO:0003677">
    <property type="term" value="F:DNA binding"/>
    <property type="evidence" value="ECO:0007669"/>
    <property type="project" value="InterPro"/>
</dbReference>
<dbReference type="CDD" id="cd00093">
    <property type="entry name" value="HTH_XRE"/>
    <property type="match status" value="1"/>
</dbReference>
<dbReference type="OrthoDB" id="4790304at2"/>
<protein>
    <submittedName>
        <fullName evidence="3">Helix-turn-helix domain-containing protein</fullName>
    </submittedName>
    <submittedName>
        <fullName evidence="2">Helix-turn-helix protein</fullName>
    </submittedName>
</protein>
<dbReference type="InterPro" id="IPR041413">
    <property type="entry name" value="MLTR_LBD"/>
</dbReference>
<dbReference type="AlphaFoldDB" id="A0A1I4Q9K6"/>
<dbReference type="PANTHER" id="PTHR35010:SF2">
    <property type="entry name" value="BLL4672 PROTEIN"/>
    <property type="match status" value="1"/>
</dbReference>
<gene>
    <name evidence="2" type="ORF">ATL45_3146</name>
    <name evidence="3" type="ORF">SAMN05421805_1018</name>
</gene>
<dbReference type="Pfam" id="PF17765">
    <property type="entry name" value="MLTR_LBD"/>
    <property type="match status" value="1"/>
</dbReference>
<dbReference type="InterPro" id="IPR010982">
    <property type="entry name" value="Lambda_DNA-bd_dom_sf"/>
</dbReference>
<dbReference type="PANTHER" id="PTHR35010">
    <property type="entry name" value="BLL4672 PROTEIN-RELATED"/>
    <property type="match status" value="1"/>
</dbReference>
<dbReference type="STRING" id="455193.SAMN05421805_1018"/>
<dbReference type="EMBL" id="RBXX01000002">
    <property type="protein sequence ID" value="RKT84818.1"/>
    <property type="molecule type" value="Genomic_DNA"/>
</dbReference>
<evidence type="ECO:0000313" key="4">
    <source>
        <dbReference type="Proteomes" id="UP000199398"/>
    </source>
</evidence>
<dbReference type="Proteomes" id="UP000270697">
    <property type="component" value="Unassembled WGS sequence"/>
</dbReference>
<dbReference type="PROSITE" id="PS50943">
    <property type="entry name" value="HTH_CROC1"/>
    <property type="match status" value="1"/>
</dbReference>
<dbReference type="Proteomes" id="UP000199398">
    <property type="component" value="Unassembled WGS sequence"/>
</dbReference>
<organism evidence="3 4">
    <name type="scientific">Saccharopolyspora antimicrobica</name>
    <dbReference type="NCBI Taxonomy" id="455193"/>
    <lineage>
        <taxon>Bacteria</taxon>
        <taxon>Bacillati</taxon>
        <taxon>Actinomycetota</taxon>
        <taxon>Actinomycetes</taxon>
        <taxon>Pseudonocardiales</taxon>
        <taxon>Pseudonocardiaceae</taxon>
        <taxon>Saccharopolyspora</taxon>
    </lineage>
</organism>
<evidence type="ECO:0000313" key="3">
    <source>
        <dbReference type="EMBL" id="SFM36280.1"/>
    </source>
</evidence>
<accession>A0A1I4Q9K6</accession>
<dbReference type="Gene3D" id="3.30.450.180">
    <property type="match status" value="1"/>
</dbReference>
<evidence type="ECO:0000313" key="2">
    <source>
        <dbReference type="EMBL" id="RKT84818.1"/>
    </source>
</evidence>
<name>A0A1I4Q9K6_9PSEU</name>
<reference evidence="3 4" key="1">
    <citation type="submission" date="2016-10" db="EMBL/GenBank/DDBJ databases">
        <authorList>
            <person name="de Groot N.N."/>
        </authorList>
    </citation>
    <scope>NUCLEOTIDE SEQUENCE [LARGE SCALE GENOMIC DNA]</scope>
    <source>
        <strain evidence="3 4">CPCC 201259</strain>
    </source>
</reference>